<organism evidence="3">
    <name type="scientific">marine sediment metagenome</name>
    <dbReference type="NCBI Taxonomy" id="412755"/>
    <lineage>
        <taxon>unclassified sequences</taxon>
        <taxon>metagenomes</taxon>
        <taxon>ecological metagenomes</taxon>
    </lineage>
</organism>
<comment type="caution">
    <text evidence="3">The sequence shown here is derived from an EMBL/GenBank/DDBJ whole genome shotgun (WGS) entry which is preliminary data.</text>
</comment>
<dbReference type="InterPro" id="IPR013783">
    <property type="entry name" value="Ig-like_fold"/>
</dbReference>
<dbReference type="SUPFAM" id="SSF49265">
    <property type="entry name" value="Fibronectin type III"/>
    <property type="match status" value="1"/>
</dbReference>
<accession>A0A0F9MFP4</accession>
<evidence type="ECO:0000313" key="3">
    <source>
        <dbReference type="EMBL" id="KKM98161.1"/>
    </source>
</evidence>
<protein>
    <recommendedName>
        <fullName evidence="2">Fibronectin type-III domain-containing protein</fullName>
    </recommendedName>
</protein>
<proteinExistence type="predicted"/>
<gene>
    <name evidence="3" type="ORF">LCGC14_1160720</name>
</gene>
<sequence>MATLGSSASNRAGAFGNVTTGFRCLVELANPSTENGFVTQVDAYFSTVRAGQTGYLFTAIDEGGGVFSTRDYVSVTFPSATGLKTWTGLSIQVSNGDYIGIALPIAASTGDIGIDTGSGGTGVRRNFVASAMPIESETFGTLNSGFAMSLQGTTGTPSANEPTVATYNITDYGPTYATGRGNVIDLGDAAVTQYGHCWATTENPDTSDSKTQNGAKPQTGNFTSDITGLIPGTTYYFRAYATNSNGTAYGGNVTITTTSTIQRSHIWSEDKNFHYFDEFGTERKLQGHTVAADQDLWPWLDPFS</sequence>
<dbReference type="InterPro" id="IPR003961">
    <property type="entry name" value="FN3_dom"/>
</dbReference>
<dbReference type="EMBL" id="LAZR01005658">
    <property type="protein sequence ID" value="KKM98161.1"/>
    <property type="molecule type" value="Genomic_DNA"/>
</dbReference>
<feature type="region of interest" description="Disordered" evidence="1">
    <location>
        <begin position="202"/>
        <end position="222"/>
    </location>
</feature>
<evidence type="ECO:0000259" key="2">
    <source>
        <dbReference type="PROSITE" id="PS50853"/>
    </source>
</evidence>
<dbReference type="AlphaFoldDB" id="A0A0F9MFP4"/>
<dbReference type="Gene3D" id="2.60.40.10">
    <property type="entry name" value="Immunoglobulins"/>
    <property type="match status" value="1"/>
</dbReference>
<dbReference type="InterPro" id="IPR036116">
    <property type="entry name" value="FN3_sf"/>
</dbReference>
<dbReference type="PROSITE" id="PS50853">
    <property type="entry name" value="FN3"/>
    <property type="match status" value="1"/>
</dbReference>
<dbReference type="CDD" id="cd00063">
    <property type="entry name" value="FN3"/>
    <property type="match status" value="1"/>
</dbReference>
<evidence type="ECO:0000256" key="1">
    <source>
        <dbReference type="SAM" id="MobiDB-lite"/>
    </source>
</evidence>
<reference evidence="3" key="1">
    <citation type="journal article" date="2015" name="Nature">
        <title>Complex archaea that bridge the gap between prokaryotes and eukaryotes.</title>
        <authorList>
            <person name="Spang A."/>
            <person name="Saw J.H."/>
            <person name="Jorgensen S.L."/>
            <person name="Zaremba-Niedzwiedzka K."/>
            <person name="Martijn J."/>
            <person name="Lind A.E."/>
            <person name="van Eijk R."/>
            <person name="Schleper C."/>
            <person name="Guy L."/>
            <person name="Ettema T.J."/>
        </authorList>
    </citation>
    <scope>NUCLEOTIDE SEQUENCE</scope>
</reference>
<feature type="domain" description="Fibronectin type-III" evidence="2">
    <location>
        <begin position="161"/>
        <end position="264"/>
    </location>
</feature>
<name>A0A0F9MFP4_9ZZZZ</name>